<dbReference type="InterPro" id="IPR026596">
    <property type="entry name" value="IspD/F"/>
</dbReference>
<dbReference type="HAMAP" id="MF_00107">
    <property type="entry name" value="IspF"/>
    <property type="match status" value="1"/>
</dbReference>
<feature type="region of interest" description="2-C-methyl-D-erythritol 4-phosphate cytidylyltransferase" evidence="14">
    <location>
        <begin position="1"/>
        <end position="259"/>
    </location>
</feature>
<feature type="site" description="Transition state stabilizer" evidence="14">
    <location>
        <position position="27"/>
    </location>
</feature>
<dbReference type="Gene3D" id="3.30.1330.50">
    <property type="entry name" value="2-C-methyl-D-erythritol 2,4-cyclodiphosphate synthase"/>
    <property type="match status" value="1"/>
</dbReference>
<evidence type="ECO:0000256" key="8">
    <source>
        <dbReference type="ARBA" id="ARBA00022679"/>
    </source>
</evidence>
<keyword evidence="13 14" id="KW-0511">Multifunctional enzyme</keyword>
<evidence type="ECO:0000256" key="13">
    <source>
        <dbReference type="ARBA" id="ARBA00023268"/>
    </source>
</evidence>
<accession>A0ABU8TSW0</accession>
<sequence length="422" mass="45220">MTNQVAVIIVAAGRGARMQSTETDLPKQYLDLGGRTILTQTLSAFLGHPDIYQVVVVRHVDDGDLYDQAVQDLETNLIADLLPSVVGGATRQLSVSAGLKALTGKDCTSVLIHDAARPFVSSDVINNVIEKLRKGNVAVLPAVPVFDTLKRQVPATSQLETVDRTHLWTAQTPQGFNFETILSAHMLAETQGKLEHTDDTSVVEAMRVPVVLAEGSPENIKITTLPDLERARKKVGMTHSLKSDPVSSATPKLSELLDVRIGTGYDVHAFDDGDAVILGGHLIPHSKKLKGHSDADVVLHAITDAVLGSIGDGDIGTHFPPSDPKWKSAASDQFLLDAIRRVHELGGRVAHIDVTIICEAPKIGPHRQDMRAAIAGICDLPVSRVSVKATTSERLGFTGRREGIASMAAVTVRLPFAEDDAV</sequence>
<feature type="region of interest" description="2-C-methyl-D-erythritol 2,4-cyclodiphosphate synthase" evidence="14">
    <location>
        <begin position="260"/>
        <end position="422"/>
    </location>
</feature>
<evidence type="ECO:0000256" key="5">
    <source>
        <dbReference type="ARBA" id="ARBA00004787"/>
    </source>
</evidence>
<feature type="domain" description="2-C-methyl-D-erythritol 2,4-cyclodiphosphate synthase" evidence="15">
    <location>
        <begin position="259"/>
        <end position="412"/>
    </location>
</feature>
<evidence type="ECO:0000256" key="7">
    <source>
        <dbReference type="ARBA" id="ARBA00009789"/>
    </source>
</evidence>
<comment type="similarity">
    <text evidence="6">Belongs to the IspF family.</text>
</comment>
<keyword evidence="10 14" id="KW-0479">Metal-binding</keyword>
<feature type="site" description="Positions MEP for the nucleophilic attack" evidence="14">
    <location>
        <position position="164"/>
    </location>
</feature>
<organism evidence="16 17">
    <name type="scientific">Roseibium algae</name>
    <dbReference type="NCBI Taxonomy" id="3123038"/>
    <lineage>
        <taxon>Bacteria</taxon>
        <taxon>Pseudomonadati</taxon>
        <taxon>Pseudomonadota</taxon>
        <taxon>Alphaproteobacteria</taxon>
        <taxon>Hyphomicrobiales</taxon>
        <taxon>Stappiaceae</taxon>
        <taxon>Roseibium</taxon>
    </lineage>
</organism>
<comment type="cofactor">
    <cofactor evidence="3 14">
        <name>a divalent metal cation</name>
        <dbReference type="ChEBI" id="CHEBI:60240"/>
    </cofactor>
</comment>
<evidence type="ECO:0000256" key="6">
    <source>
        <dbReference type="ARBA" id="ARBA00008480"/>
    </source>
</evidence>
<feature type="binding site" evidence="14">
    <location>
        <position position="397"/>
    </location>
    <ligand>
        <name>4-CDP-2-C-methyl-D-erythritol 2-phosphate</name>
        <dbReference type="ChEBI" id="CHEBI:57919"/>
    </ligand>
</feature>
<feature type="binding site" evidence="14">
    <location>
        <position position="400"/>
    </location>
    <ligand>
        <name>4-CDP-2-C-methyl-D-erythritol 2-phosphate</name>
        <dbReference type="ChEBI" id="CHEBI:57919"/>
    </ligand>
</feature>
<dbReference type="NCBIfam" id="TIGR00151">
    <property type="entry name" value="ispF"/>
    <property type="match status" value="1"/>
</dbReference>
<dbReference type="EMBL" id="JBAKIA010000027">
    <property type="protein sequence ID" value="MEJ8476791.1"/>
    <property type="molecule type" value="Genomic_DNA"/>
</dbReference>
<feature type="binding site" evidence="14">
    <location>
        <position position="300"/>
    </location>
    <ligand>
        <name>a divalent metal cation</name>
        <dbReference type="ChEBI" id="CHEBI:60240"/>
    </ligand>
</feature>
<keyword evidence="17" id="KW-1185">Reference proteome</keyword>
<feature type="binding site" evidence="14">
    <location>
        <begin position="292"/>
        <end position="293"/>
    </location>
    <ligand>
        <name>4-CDP-2-C-methyl-D-erythritol 2-phosphate</name>
        <dbReference type="ChEBI" id="CHEBI:57919"/>
    </ligand>
</feature>
<evidence type="ECO:0000256" key="1">
    <source>
        <dbReference type="ARBA" id="ARBA00000200"/>
    </source>
</evidence>
<feature type="binding site" evidence="14">
    <location>
        <begin position="266"/>
        <end position="268"/>
    </location>
    <ligand>
        <name>4-CDP-2-C-methyl-D-erythritol 2-phosphate</name>
        <dbReference type="ChEBI" id="CHEBI:57919"/>
    </ligand>
</feature>
<dbReference type="RefSeq" id="WP_340277573.1">
    <property type="nucleotide sequence ID" value="NZ_JBAKIA010000027.1"/>
</dbReference>
<evidence type="ECO:0000256" key="2">
    <source>
        <dbReference type="ARBA" id="ARBA00001282"/>
    </source>
</evidence>
<dbReference type="InterPro" id="IPR018294">
    <property type="entry name" value="ISPD_synthase_CS"/>
</dbReference>
<evidence type="ECO:0000256" key="4">
    <source>
        <dbReference type="ARBA" id="ARBA00004709"/>
    </source>
</evidence>
<dbReference type="Pfam" id="PF02542">
    <property type="entry name" value="YgbB"/>
    <property type="match status" value="1"/>
</dbReference>
<dbReference type="InterPro" id="IPR036571">
    <property type="entry name" value="MECDP_synthase_sf"/>
</dbReference>
<comment type="similarity">
    <text evidence="14">In the C-terminal section; belongs to the IspF family.</text>
</comment>
<dbReference type="NCBIfam" id="NF006899">
    <property type="entry name" value="PRK09382.1"/>
    <property type="match status" value="1"/>
</dbReference>
<dbReference type="PANTHER" id="PTHR43181">
    <property type="entry name" value="2-C-METHYL-D-ERYTHRITOL 2,4-CYCLODIPHOSPHATE SYNTHASE, CHLOROPLASTIC"/>
    <property type="match status" value="1"/>
</dbReference>
<feature type="binding site" evidence="14">
    <location>
        <position position="268"/>
    </location>
    <ligand>
        <name>a divalent metal cation</name>
        <dbReference type="ChEBI" id="CHEBI:60240"/>
    </ligand>
</feature>
<dbReference type="InterPro" id="IPR001228">
    <property type="entry name" value="IspD"/>
</dbReference>
<comment type="caution">
    <text evidence="16">The sequence shown here is derived from an EMBL/GenBank/DDBJ whole genome shotgun (WGS) entry which is preliminary data.</text>
</comment>
<dbReference type="Proteomes" id="UP001385499">
    <property type="component" value="Unassembled WGS sequence"/>
</dbReference>
<comment type="catalytic activity">
    <reaction evidence="1 14">
        <text>4-CDP-2-C-methyl-D-erythritol 2-phosphate = 2-C-methyl-D-erythritol 2,4-cyclic diphosphate + CMP</text>
        <dbReference type="Rhea" id="RHEA:23864"/>
        <dbReference type="ChEBI" id="CHEBI:57919"/>
        <dbReference type="ChEBI" id="CHEBI:58483"/>
        <dbReference type="ChEBI" id="CHEBI:60377"/>
        <dbReference type="EC" id="4.6.1.12"/>
    </reaction>
</comment>
<dbReference type="Gene3D" id="3.90.550.10">
    <property type="entry name" value="Spore Coat Polysaccharide Biosynthesis Protein SpsA, Chain A"/>
    <property type="match status" value="1"/>
</dbReference>
<feature type="binding site" evidence="14">
    <location>
        <begin position="390"/>
        <end position="393"/>
    </location>
    <ligand>
        <name>4-CDP-2-C-methyl-D-erythritol 2-phosphate</name>
        <dbReference type="ChEBI" id="CHEBI:57919"/>
    </ligand>
</feature>
<feature type="binding site" evidence="14">
    <location>
        <begin position="314"/>
        <end position="316"/>
    </location>
    <ligand>
        <name>4-CDP-2-C-methyl-D-erythritol 2-phosphate</name>
        <dbReference type="ChEBI" id="CHEBI:57919"/>
    </ligand>
</feature>
<comment type="caution">
    <text evidence="14">Lacks conserved residue(s) required for the propagation of feature annotation.</text>
</comment>
<feature type="site" description="Positions MEP for the nucleophilic attack" evidence="14">
    <location>
        <position position="221"/>
    </location>
</feature>
<dbReference type="SUPFAM" id="SSF53448">
    <property type="entry name" value="Nucleotide-diphospho-sugar transferases"/>
    <property type="match status" value="1"/>
</dbReference>
<dbReference type="Pfam" id="PF01128">
    <property type="entry name" value="IspD"/>
    <property type="match status" value="1"/>
</dbReference>
<dbReference type="InterPro" id="IPR029044">
    <property type="entry name" value="Nucleotide-diphossugar_trans"/>
</dbReference>
<protein>
    <recommendedName>
        <fullName evidence="14">Bifunctional enzyme IspD/IspF</fullName>
    </recommendedName>
    <domain>
        <recommendedName>
            <fullName evidence="14">2-C-methyl-D-erythritol 4-phosphate cytidylyltransferase</fullName>
            <ecNumber evidence="14">2.7.7.60</ecNumber>
        </recommendedName>
        <alternativeName>
            <fullName evidence="14">4-diphosphocytidyl-2C-methyl-D-erythritol synthase</fullName>
        </alternativeName>
        <alternativeName>
            <fullName evidence="14">MEP cytidylyltransferase</fullName>
            <shortName evidence="14">MCT</shortName>
        </alternativeName>
    </domain>
    <domain>
        <recommendedName>
            <fullName evidence="14">2-C-methyl-D-erythritol 2,4-cyclodiphosphate synthase</fullName>
            <shortName evidence="14">MECDP-synthase</shortName>
            <shortName evidence="14">MECPP-synthase</shortName>
            <shortName evidence="14">MECPS</shortName>
            <ecNumber evidence="14">4.6.1.12</ecNumber>
        </recommendedName>
    </domain>
</protein>
<dbReference type="SUPFAM" id="SSF69765">
    <property type="entry name" value="IpsF-like"/>
    <property type="match status" value="1"/>
</dbReference>
<keyword evidence="8 14" id="KW-0808">Transferase</keyword>
<dbReference type="InterPro" id="IPR020555">
    <property type="entry name" value="MECDP_synthase_CS"/>
</dbReference>
<keyword evidence="11 14" id="KW-0414">Isoprene biosynthesis</keyword>
<evidence type="ECO:0000259" key="15">
    <source>
        <dbReference type="Pfam" id="PF02542"/>
    </source>
</evidence>
<dbReference type="GO" id="GO:0050518">
    <property type="term" value="F:2-C-methyl-D-erythritol 4-phosphate cytidylyltransferase activity"/>
    <property type="evidence" value="ECO:0007669"/>
    <property type="project" value="UniProtKB-EC"/>
</dbReference>
<comment type="pathway">
    <text evidence="5 14">Isoprenoid biosynthesis; isopentenyl diphosphate biosynthesis via DXP pathway; isopentenyl diphosphate from 1-deoxy-D-xylulose 5-phosphate: step 2/6.</text>
</comment>
<dbReference type="CDD" id="cd00554">
    <property type="entry name" value="MECDP_synthase"/>
    <property type="match status" value="1"/>
</dbReference>
<keyword evidence="9 14" id="KW-0548">Nucleotidyltransferase</keyword>
<dbReference type="HAMAP" id="MF_00108">
    <property type="entry name" value="IspD"/>
    <property type="match status" value="1"/>
</dbReference>
<name>A0ABU8TSW0_9HYPH</name>
<dbReference type="CDD" id="cd02516">
    <property type="entry name" value="CDP-ME_synthetase"/>
    <property type="match status" value="1"/>
</dbReference>
<dbReference type="InterPro" id="IPR003526">
    <property type="entry name" value="MECDP_synthase"/>
</dbReference>
<dbReference type="PANTHER" id="PTHR43181:SF1">
    <property type="entry name" value="2-C-METHYL-D-ERYTHRITOL 2,4-CYCLODIPHOSPHATE SYNTHASE, CHLOROPLASTIC"/>
    <property type="match status" value="1"/>
</dbReference>
<feature type="site" description="Transition state stabilizer" evidence="14">
    <location>
        <position position="391"/>
    </location>
</feature>
<dbReference type="PROSITE" id="PS01350">
    <property type="entry name" value="ISPF"/>
    <property type="match status" value="1"/>
</dbReference>
<dbReference type="PROSITE" id="PS01295">
    <property type="entry name" value="ISPD"/>
    <property type="match status" value="1"/>
</dbReference>
<dbReference type="EC" id="4.6.1.12" evidence="14"/>
<evidence type="ECO:0000256" key="3">
    <source>
        <dbReference type="ARBA" id="ARBA00001968"/>
    </source>
</evidence>
<dbReference type="NCBIfam" id="TIGR00453">
    <property type="entry name" value="ispD"/>
    <property type="match status" value="1"/>
</dbReference>
<evidence type="ECO:0000256" key="11">
    <source>
        <dbReference type="ARBA" id="ARBA00023229"/>
    </source>
</evidence>
<comment type="catalytic activity">
    <reaction evidence="2 14">
        <text>2-C-methyl-D-erythritol 4-phosphate + CTP + H(+) = 4-CDP-2-C-methyl-D-erythritol + diphosphate</text>
        <dbReference type="Rhea" id="RHEA:13429"/>
        <dbReference type="ChEBI" id="CHEBI:15378"/>
        <dbReference type="ChEBI" id="CHEBI:33019"/>
        <dbReference type="ChEBI" id="CHEBI:37563"/>
        <dbReference type="ChEBI" id="CHEBI:57823"/>
        <dbReference type="ChEBI" id="CHEBI:58262"/>
        <dbReference type="EC" id="2.7.7.60"/>
    </reaction>
</comment>
<reference evidence="16 17" key="1">
    <citation type="submission" date="2024-02" db="EMBL/GenBank/DDBJ databases">
        <title>Roseibium algae sp. nov., isolated from marine alga (Grateloupia sp.), showing potential in myo-inositol conversion.</title>
        <authorList>
            <person name="Wang Y."/>
        </authorList>
    </citation>
    <scope>NUCLEOTIDE SEQUENCE [LARGE SCALE GENOMIC DNA]</scope>
    <source>
        <strain evidence="16 17">H3510</strain>
    </source>
</reference>
<proteinExistence type="inferred from homology"/>
<dbReference type="InterPro" id="IPR034683">
    <property type="entry name" value="IspD/TarI"/>
</dbReference>
<evidence type="ECO:0000256" key="9">
    <source>
        <dbReference type="ARBA" id="ARBA00022695"/>
    </source>
</evidence>
<evidence type="ECO:0000313" key="17">
    <source>
        <dbReference type="Proteomes" id="UP001385499"/>
    </source>
</evidence>
<comment type="similarity">
    <text evidence="14">In the N-terminal section; belongs to the IspD/TarI cytidylyltransferase family. IspD subfamily.</text>
</comment>
<feature type="binding site" evidence="14">
    <location>
        <position position="266"/>
    </location>
    <ligand>
        <name>a divalent metal cation</name>
        <dbReference type="ChEBI" id="CHEBI:60240"/>
    </ligand>
</feature>
<feature type="site" description="Transition state stabilizer" evidence="14">
    <location>
        <position position="292"/>
    </location>
</feature>
<evidence type="ECO:0000256" key="14">
    <source>
        <dbReference type="HAMAP-Rule" id="MF_01520"/>
    </source>
</evidence>
<comment type="function">
    <text evidence="14">Bifunctional enzyme that catalyzes the formation of 4-diphosphocytidyl-2-C-methyl-D-erythritol from CTP and 2-C-methyl-D-erythritol 4-phosphate (MEP) (IspD), and catalyzes the conversion of 4-diphosphocytidyl-2-C-methyl-D-erythritol 2-phosphate (CDP-ME2P) to 2-C-methyl-D-erythritol 2,4-cyclodiphosphate (ME-CPP) with a corresponding release of cytidine 5-monophosphate (CMP) (IspF).</text>
</comment>
<evidence type="ECO:0000256" key="10">
    <source>
        <dbReference type="ARBA" id="ARBA00022723"/>
    </source>
</evidence>
<comment type="similarity">
    <text evidence="7">Belongs to the IspD/TarI cytidylyltransferase family. IspD subfamily.</text>
</comment>
<gene>
    <name evidence="14" type="primary">ispDF</name>
    <name evidence="16" type="ORF">V6575_22145</name>
</gene>
<dbReference type="GO" id="GO:0008685">
    <property type="term" value="F:2-C-methyl-D-erythritol 2,4-cyclodiphosphate synthase activity"/>
    <property type="evidence" value="ECO:0007669"/>
    <property type="project" value="UniProtKB-EC"/>
</dbReference>
<dbReference type="HAMAP" id="MF_01520">
    <property type="entry name" value="IspDF"/>
    <property type="match status" value="1"/>
</dbReference>
<evidence type="ECO:0000313" key="16">
    <source>
        <dbReference type="EMBL" id="MEJ8476791.1"/>
    </source>
</evidence>
<dbReference type="EC" id="2.7.7.60" evidence="14"/>
<keyword evidence="12 14" id="KW-0456">Lyase</keyword>
<comment type="pathway">
    <text evidence="4 14">Isoprenoid biosynthesis; isopentenyl diphosphate biosynthesis via DXP pathway; isopentenyl diphosphate from 1-deoxy-D-xylulose 5-phosphate: step 4/6.</text>
</comment>
<evidence type="ECO:0000256" key="12">
    <source>
        <dbReference type="ARBA" id="ARBA00023239"/>
    </source>
</evidence>
<feature type="site" description="Transition state stabilizer" evidence="14">
    <location>
        <position position="17"/>
    </location>
</feature>